<feature type="compositionally biased region" description="Low complexity" evidence="2">
    <location>
        <begin position="1147"/>
        <end position="1162"/>
    </location>
</feature>
<evidence type="ECO:0000256" key="2">
    <source>
        <dbReference type="SAM" id="MobiDB-lite"/>
    </source>
</evidence>
<feature type="region of interest" description="Disordered" evidence="2">
    <location>
        <begin position="384"/>
        <end position="413"/>
    </location>
</feature>
<dbReference type="OrthoDB" id="10031901at2759"/>
<feature type="compositionally biased region" description="Low complexity" evidence="2">
    <location>
        <begin position="1117"/>
        <end position="1137"/>
    </location>
</feature>
<feature type="compositionally biased region" description="Low complexity" evidence="2">
    <location>
        <begin position="149"/>
        <end position="160"/>
    </location>
</feature>
<dbReference type="PANTHER" id="PTHR12460">
    <property type="entry name" value="CYCLIN-DEPENDENT KINASE INHIBITOR-RELATED PROTEIN"/>
    <property type="match status" value="1"/>
</dbReference>
<feature type="compositionally biased region" description="Low complexity" evidence="2">
    <location>
        <begin position="1206"/>
        <end position="1233"/>
    </location>
</feature>
<dbReference type="PROSITE" id="PS00028">
    <property type="entry name" value="ZINC_FINGER_C2H2_1"/>
    <property type="match status" value="2"/>
</dbReference>
<feature type="region of interest" description="Disordered" evidence="2">
    <location>
        <begin position="40"/>
        <end position="163"/>
    </location>
</feature>
<keyword evidence="1" id="KW-0862">Zinc</keyword>
<dbReference type="InParanoid" id="F2U7L5"/>
<evidence type="ECO:0000313" key="5">
    <source>
        <dbReference type="EMBL" id="EGD83432.1"/>
    </source>
</evidence>
<feature type="domain" description="C2H2-type" evidence="3">
    <location>
        <begin position="454"/>
        <end position="482"/>
    </location>
</feature>
<dbReference type="Proteomes" id="UP000007799">
    <property type="component" value="Unassembled WGS sequence"/>
</dbReference>
<dbReference type="RefSeq" id="XP_004994936.1">
    <property type="nucleotide sequence ID" value="XM_004994879.1"/>
</dbReference>
<accession>F2U7L5</accession>
<evidence type="ECO:0000256" key="1">
    <source>
        <dbReference type="PROSITE-ProRule" id="PRU00042"/>
    </source>
</evidence>
<evidence type="ECO:0000259" key="4">
    <source>
        <dbReference type="PROSITE" id="PS50966"/>
    </source>
</evidence>
<feature type="domain" description="C2H2-type" evidence="3">
    <location>
        <begin position="412"/>
        <end position="442"/>
    </location>
</feature>
<feature type="compositionally biased region" description="Low complexity" evidence="2">
    <location>
        <begin position="225"/>
        <end position="263"/>
    </location>
</feature>
<protein>
    <recommendedName>
        <fullName evidence="7">C2H2-type domain-containing protein</fullName>
    </recommendedName>
</protein>
<feature type="compositionally biased region" description="Low complexity" evidence="2">
    <location>
        <begin position="309"/>
        <end position="327"/>
    </location>
</feature>
<dbReference type="PANTHER" id="PTHR12460:SF38">
    <property type="entry name" value="KINETOPLAST-ASSOCIATED PROTEIN-LIKE PROTEIN"/>
    <property type="match status" value="1"/>
</dbReference>
<name>F2U7L5_SALR5</name>
<dbReference type="KEGG" id="sre:PTSG_04039"/>
<dbReference type="GO" id="GO:0008270">
    <property type="term" value="F:zinc ion binding"/>
    <property type="evidence" value="ECO:0007669"/>
    <property type="project" value="UniProtKB-KW"/>
</dbReference>
<proteinExistence type="predicted"/>
<organism evidence="6">
    <name type="scientific">Salpingoeca rosetta (strain ATCC 50818 / BSB-021)</name>
    <dbReference type="NCBI Taxonomy" id="946362"/>
    <lineage>
        <taxon>Eukaryota</taxon>
        <taxon>Choanoflagellata</taxon>
        <taxon>Craspedida</taxon>
        <taxon>Salpingoecidae</taxon>
        <taxon>Salpingoeca</taxon>
    </lineage>
</organism>
<evidence type="ECO:0008006" key="7">
    <source>
        <dbReference type="Google" id="ProtNLM"/>
    </source>
</evidence>
<evidence type="ECO:0000259" key="3">
    <source>
        <dbReference type="PROSITE" id="PS50157"/>
    </source>
</evidence>
<feature type="compositionally biased region" description="Polar residues" evidence="2">
    <location>
        <begin position="1167"/>
        <end position="1176"/>
    </location>
</feature>
<keyword evidence="6" id="KW-1185">Reference proteome</keyword>
<evidence type="ECO:0000313" key="6">
    <source>
        <dbReference type="Proteomes" id="UP000007799"/>
    </source>
</evidence>
<gene>
    <name evidence="5" type="ORF">PTSG_04039</name>
</gene>
<keyword evidence="1" id="KW-0479">Metal-binding</keyword>
<feature type="domain" description="SWIM-type" evidence="4">
    <location>
        <begin position="1028"/>
        <end position="1088"/>
    </location>
</feature>
<dbReference type="PROSITE" id="PS50966">
    <property type="entry name" value="ZF_SWIM"/>
    <property type="match status" value="1"/>
</dbReference>
<feature type="region of interest" description="Disordered" evidence="2">
    <location>
        <begin position="207"/>
        <end position="369"/>
    </location>
</feature>
<reference evidence="5" key="1">
    <citation type="submission" date="2009-08" db="EMBL/GenBank/DDBJ databases">
        <title>Annotation of Salpingoeca rosetta.</title>
        <authorList>
            <consortium name="The Broad Institute Genome Sequencing Platform"/>
            <person name="Russ C."/>
            <person name="Cuomo C."/>
            <person name="Burger G."/>
            <person name="Gray M.W."/>
            <person name="Holland P.W.H."/>
            <person name="King N."/>
            <person name="Lang F.B.F."/>
            <person name="Roger A.J."/>
            <person name="Ruiz-Trillo I."/>
            <person name="Young S.K."/>
            <person name="Zeng Q."/>
            <person name="Gargeya S."/>
            <person name="Alvarado L."/>
            <person name="Berlin A."/>
            <person name="Chapman S.B."/>
            <person name="Chen Z."/>
            <person name="Freedman E."/>
            <person name="Gellesch M."/>
            <person name="Goldberg J."/>
            <person name="Griggs A."/>
            <person name="Gujja S."/>
            <person name="Heilman E."/>
            <person name="Heiman D."/>
            <person name="Howarth C."/>
            <person name="Mehta T."/>
            <person name="Neiman D."/>
            <person name="Pearson M."/>
            <person name="Roberts A."/>
            <person name="Saif S."/>
            <person name="Shea T."/>
            <person name="Shenoy N."/>
            <person name="Sisk P."/>
            <person name="Stolte C."/>
            <person name="Sykes S."/>
            <person name="White J."/>
            <person name="Yandava C."/>
            <person name="Haas B."/>
            <person name="Nusbaum C."/>
            <person name="Birren B."/>
        </authorList>
    </citation>
    <scope>NUCLEOTIDE SEQUENCE [LARGE SCALE GENOMIC DNA]</scope>
    <source>
        <strain evidence="5">ATCC 50818</strain>
    </source>
</reference>
<feature type="region of interest" description="Disordered" evidence="2">
    <location>
        <begin position="1094"/>
        <end position="1303"/>
    </location>
</feature>
<feature type="compositionally biased region" description="Basic and acidic residues" evidence="2">
    <location>
        <begin position="288"/>
        <end position="307"/>
    </location>
</feature>
<dbReference type="SMART" id="SM00355">
    <property type="entry name" value="ZnF_C2H2"/>
    <property type="match status" value="3"/>
</dbReference>
<sequence length="1303" mass="142947">MQKHRTQTLFRLRVYRLRHLQQTHHYRSLAGKMPLRHILPPLDMSRNSGPAATSSSSSSSSSAAITTSSTPWLPHNSGMLSRGPTTSGLHHMGLGHADNSGGSGTGSSGSHRIPSVYAMSGLSGTQPAHLGTQHPHHHMVQDPFHPFLSAPSSSTSAGATFQDTHAAAQQQAIDLPYAASLPQQQQLLLHQRLRMLQPALDSQLLPGFDIRLPPVGSTAGQDTSHQQQQKQQQQQQQQQEQQHLLQHLLHQHQRLLQQQQQQQQEDRDTQQQGEGDVEQATAAAASVSREERDKAEDTREKQPEKQQPKQRQQPAGKQRQKQQQEQQSGDVPSSAAADKQQGKTSDGGGGGSDSGAAEHSTDDDGKTAAAAATAAAATAAAATTAAESAAKPPSLRRSAQRKKRVTPDKVERKCPAEGCSKTFDLVKRLKEHIKTEHANARELLETLKPAAKTHHCPFCAKAYAFKSGLFRHIREVHPHRADEVITPKHDARFPCFFCDTVPFKSVTSFIQHTREQHPAQFEDSIDYTVRYFPSMDAFSDWLRHEQDTTYTEYLLRYNHTTDSYQTWDNQRVKVVGRRYRVCARNRPAPSQTRNKRPRRKKLPKGVGMCLARMWIDIADDKRVRVRFLRNHSHKCTPEHTSIPKNLRDFIATQIAACIPPVKVLNNLRSAFAGTERAALITLQDINNIARTCVRAQLDHDDSQSLMQRLHDLAHHDPGAIVSLKAPGEPAFRTFPSVQGMPVTADFAAEDFVLVLQTAFQKQLMKECGSRGVFLAVTAQNNKYHYPTMTLVGESPAGNAVALAHCISNKKTASTTRLFFASTTVPLGVRPHTYLFMNEQTDAADFEIARETWGASVRPLLCTWAHGDIWQTEATARASTPHQGRKAFKALVHLLRAQNPQAFEASWDGFCRLWKPTEPDLVEWASEHMYEKRTLWARAFREPSDPSTENILSEYQAAVRETAVCDTAAASLEQQVESLFKLDTWQQNLANRVREEGDSVVLALKAAQAIREGKVISPLNIEQAGPALFKVKHDQSNTTVHTVTRQAVPTCMHCRVLPCIHVFDCTCFDFAVSNTGVCQHTGAVYSLMVERTDAGRKKRRAKQDKDTQAQSQQTGEGPQAPDTAATTAASDSASDGTPAHPPPPLMTPQPQGQPAQSPAVQGQHVPQPHSQAQTPTRSENDSGAGVGGDSGVQESQPQPGPQPLPQQQPTQAHKQQQERQQQQQSQSEKQGGEQATAASTAGAEGNTSGSDSGHSNEAIGAAGATVATSPQQPVNVVVDEAHASTETGTETGEPPAKRAHTTTE</sequence>
<dbReference type="InterPro" id="IPR007527">
    <property type="entry name" value="Znf_SWIM"/>
</dbReference>
<dbReference type="PROSITE" id="PS50157">
    <property type="entry name" value="ZINC_FINGER_C2H2_2"/>
    <property type="match status" value="2"/>
</dbReference>
<feature type="compositionally biased region" description="Low complexity" evidence="2">
    <location>
        <begin position="51"/>
        <end position="70"/>
    </location>
</feature>
<dbReference type="InterPro" id="IPR013087">
    <property type="entry name" value="Znf_C2H2_type"/>
</dbReference>
<dbReference type="Gene3D" id="3.30.160.60">
    <property type="entry name" value="Classic Zinc Finger"/>
    <property type="match status" value="1"/>
</dbReference>
<dbReference type="EMBL" id="GL832963">
    <property type="protein sequence ID" value="EGD83432.1"/>
    <property type="molecule type" value="Genomic_DNA"/>
</dbReference>
<keyword evidence="1" id="KW-0863">Zinc-finger</keyword>
<dbReference type="GeneID" id="16075514"/>
<feature type="compositionally biased region" description="Polar residues" evidence="2">
    <location>
        <begin position="1244"/>
        <end position="1254"/>
    </location>
</feature>